<keyword evidence="5" id="KW-0133">Cell shape</keyword>
<dbReference type="AlphaFoldDB" id="A0A2G6MQF3"/>
<evidence type="ECO:0000313" key="13">
    <source>
        <dbReference type="Proteomes" id="UP000231203"/>
    </source>
</evidence>
<dbReference type="NCBIfam" id="TIGR01081">
    <property type="entry name" value="mpl"/>
    <property type="match status" value="1"/>
</dbReference>
<evidence type="ECO:0000256" key="2">
    <source>
        <dbReference type="ARBA" id="ARBA00022618"/>
    </source>
</evidence>
<dbReference type="InterPro" id="IPR004101">
    <property type="entry name" value="Mur_ligase_C"/>
</dbReference>
<evidence type="ECO:0000259" key="10">
    <source>
        <dbReference type="Pfam" id="PF02875"/>
    </source>
</evidence>
<evidence type="ECO:0000256" key="3">
    <source>
        <dbReference type="ARBA" id="ARBA00022741"/>
    </source>
</evidence>
<evidence type="ECO:0000256" key="1">
    <source>
        <dbReference type="ARBA" id="ARBA00022598"/>
    </source>
</evidence>
<evidence type="ECO:0000259" key="11">
    <source>
        <dbReference type="Pfam" id="PF08245"/>
    </source>
</evidence>
<dbReference type="PANTHER" id="PTHR43445:SF5">
    <property type="entry name" value="UDP-N-ACETYLMURAMATE--L-ALANYL-GAMMA-D-GLUTAMYL-MESO-2,6-DIAMINOHEPTANDIOATE LIGASE"/>
    <property type="match status" value="1"/>
</dbReference>
<dbReference type="GO" id="GO:0051301">
    <property type="term" value="P:cell division"/>
    <property type="evidence" value="ECO:0007669"/>
    <property type="project" value="UniProtKB-KW"/>
</dbReference>
<name>A0A2G6MQF3_9BACT</name>
<dbReference type="PROSITE" id="PS51257">
    <property type="entry name" value="PROKAR_LIPOPROTEIN"/>
    <property type="match status" value="1"/>
</dbReference>
<evidence type="ECO:0000256" key="5">
    <source>
        <dbReference type="ARBA" id="ARBA00022960"/>
    </source>
</evidence>
<feature type="domain" description="Mur ligase central" evidence="11">
    <location>
        <begin position="117"/>
        <end position="309"/>
    </location>
</feature>
<keyword evidence="1 12" id="KW-0436">Ligase</keyword>
<dbReference type="PANTHER" id="PTHR43445">
    <property type="entry name" value="UDP-N-ACETYLMURAMATE--L-ALANINE LIGASE-RELATED"/>
    <property type="match status" value="1"/>
</dbReference>
<gene>
    <name evidence="12" type="primary">mpl</name>
    <name evidence="12" type="ORF">CSA25_06065</name>
</gene>
<dbReference type="Gene3D" id="3.40.50.720">
    <property type="entry name" value="NAD(P)-binding Rossmann-like Domain"/>
    <property type="match status" value="1"/>
</dbReference>
<dbReference type="Pfam" id="PF01225">
    <property type="entry name" value="Mur_ligase"/>
    <property type="match status" value="1"/>
</dbReference>
<evidence type="ECO:0000256" key="4">
    <source>
        <dbReference type="ARBA" id="ARBA00022840"/>
    </source>
</evidence>
<evidence type="ECO:0000256" key="6">
    <source>
        <dbReference type="ARBA" id="ARBA00022984"/>
    </source>
</evidence>
<sequence>MADSVQRIHLVAACGTGMGTLACILKQMGYMVTGSDQNVYPPMSDFLKENGITLFSGFDPSHISEAPDQVPDLVIIGNAVTRDNPEAVAVMERGLDYMSMPQAVNRFIASDKKIILVTGTHGKTTTCAIMAHLLETAGLSPSFMIGGILKDYNSSFKIGDGEYMVIEGDEYDTAFFDKGPKFMHYDPCITIITGIEFDHADIFDDLDHICRVFDALVSKVKDHSRILACRENVNLMQVLEQADGADLQTYGTNATWQVHDHRLGSEPDSGAGRLRTLARITGPGTDINIQTDLPGRHNLLNATACIAAARSLGIKEVDIARGLSTFSGIKRRQEIRGQVAGVTVMDDFAHHPTAVKQTIAAVKPFYPQGRLVAVFEPRTNTSMRNIFQAVYPACFDQADLVCICSPGVKKNIPEKERFSPERLTRDICKRGRAAHHFHDPDQVIDFLALALRPKDLVLIMSNGGFGNIHQRLLERLGAQ</sequence>
<keyword evidence="2" id="KW-0132">Cell division</keyword>
<dbReference type="GO" id="GO:0009252">
    <property type="term" value="P:peptidoglycan biosynthetic process"/>
    <property type="evidence" value="ECO:0007669"/>
    <property type="project" value="UniProtKB-KW"/>
</dbReference>
<evidence type="ECO:0000256" key="8">
    <source>
        <dbReference type="ARBA" id="ARBA00023316"/>
    </source>
</evidence>
<feature type="domain" description="Mur ligase C-terminal" evidence="10">
    <location>
        <begin position="331"/>
        <end position="463"/>
    </location>
</feature>
<dbReference type="InterPro" id="IPR036615">
    <property type="entry name" value="Mur_ligase_C_dom_sf"/>
</dbReference>
<evidence type="ECO:0000313" key="12">
    <source>
        <dbReference type="EMBL" id="PIE62241.1"/>
    </source>
</evidence>
<dbReference type="GO" id="GO:0005524">
    <property type="term" value="F:ATP binding"/>
    <property type="evidence" value="ECO:0007669"/>
    <property type="project" value="UniProtKB-KW"/>
</dbReference>
<keyword evidence="3" id="KW-0547">Nucleotide-binding</keyword>
<protein>
    <submittedName>
        <fullName evidence="12">UDP-N-acetylmuramate:L-alanyl-gamma-D-glutamyl-meso-diaminopimelate ligase</fullName>
    </submittedName>
</protein>
<dbReference type="GO" id="GO:0071555">
    <property type="term" value="P:cell wall organization"/>
    <property type="evidence" value="ECO:0007669"/>
    <property type="project" value="UniProtKB-KW"/>
</dbReference>
<dbReference type="InterPro" id="IPR000713">
    <property type="entry name" value="Mur_ligase_N"/>
</dbReference>
<dbReference type="GO" id="GO:0016881">
    <property type="term" value="F:acid-amino acid ligase activity"/>
    <property type="evidence" value="ECO:0007669"/>
    <property type="project" value="InterPro"/>
</dbReference>
<keyword evidence="6" id="KW-0573">Peptidoglycan synthesis</keyword>
<dbReference type="SUPFAM" id="SSF51984">
    <property type="entry name" value="MurCD N-terminal domain"/>
    <property type="match status" value="1"/>
</dbReference>
<dbReference type="Pfam" id="PF08245">
    <property type="entry name" value="Mur_ligase_M"/>
    <property type="match status" value="1"/>
</dbReference>
<keyword evidence="7" id="KW-0131">Cell cycle</keyword>
<keyword evidence="4" id="KW-0067">ATP-binding</keyword>
<dbReference type="GO" id="GO:0008360">
    <property type="term" value="P:regulation of cell shape"/>
    <property type="evidence" value="ECO:0007669"/>
    <property type="project" value="UniProtKB-KW"/>
</dbReference>
<feature type="domain" description="Mur ligase N-terminal catalytic" evidence="9">
    <location>
        <begin position="7"/>
        <end position="109"/>
    </location>
</feature>
<proteinExistence type="predicted"/>
<organism evidence="12 13">
    <name type="scientific">Desulfobacter postgatei</name>
    <dbReference type="NCBI Taxonomy" id="2293"/>
    <lineage>
        <taxon>Bacteria</taxon>
        <taxon>Pseudomonadati</taxon>
        <taxon>Thermodesulfobacteriota</taxon>
        <taxon>Desulfobacteria</taxon>
        <taxon>Desulfobacterales</taxon>
        <taxon>Desulfobacteraceae</taxon>
        <taxon>Desulfobacter</taxon>
    </lineage>
</organism>
<dbReference type="InterPro" id="IPR036565">
    <property type="entry name" value="Mur-like_cat_sf"/>
</dbReference>
<dbReference type="InterPro" id="IPR005757">
    <property type="entry name" value="Mpl"/>
</dbReference>
<dbReference type="SUPFAM" id="SSF53623">
    <property type="entry name" value="MurD-like peptide ligases, catalytic domain"/>
    <property type="match status" value="1"/>
</dbReference>
<dbReference type="InterPro" id="IPR013221">
    <property type="entry name" value="Mur_ligase_cen"/>
</dbReference>
<dbReference type="SUPFAM" id="SSF53244">
    <property type="entry name" value="MurD-like peptide ligases, peptide-binding domain"/>
    <property type="match status" value="1"/>
</dbReference>
<dbReference type="Proteomes" id="UP000231203">
    <property type="component" value="Unassembled WGS sequence"/>
</dbReference>
<accession>A0A2G6MQF3</accession>
<dbReference type="EMBL" id="PDTI01000054">
    <property type="protein sequence ID" value="PIE62241.1"/>
    <property type="molecule type" value="Genomic_DNA"/>
</dbReference>
<dbReference type="Gene3D" id="3.90.190.20">
    <property type="entry name" value="Mur ligase, C-terminal domain"/>
    <property type="match status" value="1"/>
</dbReference>
<dbReference type="InterPro" id="IPR050061">
    <property type="entry name" value="MurCDEF_pg_biosynth"/>
</dbReference>
<comment type="caution">
    <text evidence="12">The sequence shown here is derived from an EMBL/GenBank/DDBJ whole genome shotgun (WGS) entry which is preliminary data.</text>
</comment>
<evidence type="ECO:0000259" key="9">
    <source>
        <dbReference type="Pfam" id="PF01225"/>
    </source>
</evidence>
<dbReference type="Gene3D" id="3.40.1190.10">
    <property type="entry name" value="Mur-like, catalytic domain"/>
    <property type="match status" value="1"/>
</dbReference>
<dbReference type="Pfam" id="PF02875">
    <property type="entry name" value="Mur_ligase_C"/>
    <property type="match status" value="1"/>
</dbReference>
<reference evidence="12 13" key="1">
    <citation type="submission" date="2017-10" db="EMBL/GenBank/DDBJ databases">
        <title>Novel microbial diversity and functional potential in the marine mammal oral microbiome.</title>
        <authorList>
            <person name="Dudek N.K."/>
            <person name="Sun C.L."/>
            <person name="Burstein D."/>
            <person name="Kantor R.S."/>
            <person name="Aliaga Goltsman D.S."/>
            <person name="Bik E.M."/>
            <person name="Thomas B.C."/>
            <person name="Banfield J.F."/>
            <person name="Relman D.A."/>
        </authorList>
    </citation>
    <scope>NUCLEOTIDE SEQUENCE [LARGE SCALE GENOMIC DNA]</scope>
    <source>
        <strain evidence="12">DOLJORAL78_47_202</strain>
    </source>
</reference>
<evidence type="ECO:0000256" key="7">
    <source>
        <dbReference type="ARBA" id="ARBA00023306"/>
    </source>
</evidence>
<keyword evidence="8" id="KW-0961">Cell wall biogenesis/degradation</keyword>